<dbReference type="STRING" id="1348612.A0A397JKW8"/>
<dbReference type="Pfam" id="PF18803">
    <property type="entry name" value="CxC2"/>
    <property type="match status" value="1"/>
</dbReference>
<dbReference type="AlphaFoldDB" id="A0A397JKW8"/>
<comment type="caution">
    <text evidence="3">The sequence shown here is derived from an EMBL/GenBank/DDBJ whole genome shotgun (WGS) entry which is preliminary data.</text>
</comment>
<proteinExistence type="predicted"/>
<dbReference type="PANTHER" id="PTHR33096:SF1">
    <property type="entry name" value="CXC1-LIKE CYSTEINE CLUSTER ASSOCIATED WITH KDZ TRANSPOSASES DOMAIN-CONTAINING PROTEIN"/>
    <property type="match status" value="1"/>
</dbReference>
<dbReference type="InterPro" id="IPR040521">
    <property type="entry name" value="KDZ"/>
</dbReference>
<sequence>MNEPKISKKRKVTFKSIKRLSSVREPDKKSIGRVFFPSRHGRHFQKFDTHERNSKKNSQSNENTTKNNEDDEFTEEMGFDFNFSQENNQNTYFERQKKESKHWKESENLFFNAFITNQVFPQDACCVICNQAALYRCLDCGPNIFLCKSCTEQIHNKTNLFHRQSSKEHPYRLIPMIILLPKMCSEIICHHERKKILAVQLKGQFQVEVPLCNNIIATLLHHKLFPATPVMPQVAFSFELLDFYHEFMMEAHVTHLAFCRILERLHCPQFIHKNIYLLFLNAVQQYQGLKNRVDNYLHDLHNDQLNKFKCPACPQPHESDAKVTIAFDANFQLTRYKSAGKDFSSQLINNQFLKPHNEYVEFERSKASTNSSKKLLNQLNGCDSHFKASEQKTKKNDKWDDSGLFGCTCRHGIPIRFINLRDMTERYNLTECLLEEIIKKYPFQTQTFNVMYDIACNFHNHVKKPSSPIFPYLNRIDFAVSIFHAYAHTPSCQVMYHPRRMNNFGLTDGESLERLWSYLGRFVSMTRRMRPNHRLDILALAIEHYATKGIENLGIHLVKRMKMAQKMESSCFSVLNTLYEKYNFNEDIILNAIEIQKRRINKTETSFLQQIQGYEQYYEYLADLVLFGSNKSLEKKAQKYEKSLNIKKRWDPLSEEYTLFSNSYAIRKIEYEKNLLLSNSIKYNFLKVSLNNQGHIGIHLVKRMKMAQKMESSCFSVLNTLYEKYNFNEDIILNAIEIQKRRINKTETSFLQQIQGYEQYYEYLADLVLFGSNKSLEKKAQKYEKSLNIKKRWDPLSEEYTLFSNSYAIRKIEYEKNLLLSNSIKYNFLKVSLNNQGHIGNNSTVSKIKALSAIKNRIQISIKKYNKYHELMQIQEKTKYPEARFEDISETTSDFWKSLDNTLENSTGVPQTILYDSIIEYCNMKRAHEEMNTLPQEMIRLVKHWKSSFKSIDTAIEKLLDTTPNQQELGTIIHLKQIQNRTFYRLNDCITRFNFFLNNHEIYSSEWNVISSLDEYKLPINSLIAHSSFNDVYRNDNFSLKSTSTYSQLPEPIELNTEKLVFLSITDDSIELTNSTVEKIADLEESYNGDDDDITIDGDSDSDLATIEDSE</sequence>
<dbReference type="InterPro" id="IPR041457">
    <property type="entry name" value="CxC2_KDZ-assoc"/>
</dbReference>
<feature type="region of interest" description="Disordered" evidence="1">
    <location>
        <begin position="1088"/>
        <end position="1111"/>
    </location>
</feature>
<gene>
    <name evidence="3" type="ORF">Glove_24g30</name>
</gene>
<keyword evidence="4" id="KW-1185">Reference proteome</keyword>
<evidence type="ECO:0000256" key="1">
    <source>
        <dbReference type="SAM" id="MobiDB-lite"/>
    </source>
</evidence>
<evidence type="ECO:0000313" key="3">
    <source>
        <dbReference type="EMBL" id="RHZ88257.1"/>
    </source>
</evidence>
<feature type="compositionally biased region" description="Basic and acidic residues" evidence="1">
    <location>
        <begin position="45"/>
        <end position="54"/>
    </location>
</feature>
<protein>
    <recommendedName>
        <fullName evidence="2">CxC2-like cysteine cluster KDZ transposase-associated domain-containing protein</fullName>
    </recommendedName>
</protein>
<evidence type="ECO:0000313" key="4">
    <source>
        <dbReference type="Proteomes" id="UP000266861"/>
    </source>
</evidence>
<feature type="region of interest" description="Disordered" evidence="1">
    <location>
        <begin position="22"/>
        <end position="71"/>
    </location>
</feature>
<reference evidence="3 4" key="1">
    <citation type="submission" date="2018-08" db="EMBL/GenBank/DDBJ databases">
        <title>Genome and evolution of the arbuscular mycorrhizal fungus Diversispora epigaea (formerly Glomus versiforme) and its bacterial endosymbionts.</title>
        <authorList>
            <person name="Sun X."/>
            <person name="Fei Z."/>
            <person name="Harrison M."/>
        </authorList>
    </citation>
    <scope>NUCLEOTIDE SEQUENCE [LARGE SCALE GENOMIC DNA]</scope>
    <source>
        <strain evidence="3 4">IT104</strain>
    </source>
</reference>
<dbReference type="OrthoDB" id="2505730at2759"/>
<accession>A0A397JKW8</accession>
<dbReference type="EMBL" id="PQFF01000022">
    <property type="protein sequence ID" value="RHZ88257.1"/>
    <property type="molecule type" value="Genomic_DNA"/>
</dbReference>
<dbReference type="PANTHER" id="PTHR33096">
    <property type="entry name" value="CXC2 DOMAIN-CONTAINING PROTEIN"/>
    <property type="match status" value="1"/>
</dbReference>
<name>A0A397JKW8_9GLOM</name>
<dbReference type="Proteomes" id="UP000266861">
    <property type="component" value="Unassembled WGS sequence"/>
</dbReference>
<organism evidence="3 4">
    <name type="scientific">Diversispora epigaea</name>
    <dbReference type="NCBI Taxonomy" id="1348612"/>
    <lineage>
        <taxon>Eukaryota</taxon>
        <taxon>Fungi</taxon>
        <taxon>Fungi incertae sedis</taxon>
        <taxon>Mucoromycota</taxon>
        <taxon>Glomeromycotina</taxon>
        <taxon>Glomeromycetes</taxon>
        <taxon>Diversisporales</taxon>
        <taxon>Diversisporaceae</taxon>
        <taxon>Diversispora</taxon>
    </lineage>
</organism>
<dbReference type="CDD" id="cd19757">
    <property type="entry name" value="Bbox1"/>
    <property type="match status" value="1"/>
</dbReference>
<dbReference type="Pfam" id="PF18758">
    <property type="entry name" value="KDZ"/>
    <property type="match status" value="1"/>
</dbReference>
<evidence type="ECO:0000259" key="2">
    <source>
        <dbReference type="Pfam" id="PF18803"/>
    </source>
</evidence>
<feature type="domain" description="CxC2-like cysteine cluster KDZ transposase-associated" evidence="2">
    <location>
        <begin position="191"/>
        <end position="265"/>
    </location>
</feature>